<evidence type="ECO:0000313" key="1">
    <source>
        <dbReference type="EMBL" id="KAL3281918.1"/>
    </source>
</evidence>
<protein>
    <submittedName>
        <fullName evidence="1">Uncharacterized protein</fullName>
    </submittedName>
</protein>
<gene>
    <name evidence="1" type="ORF">HHI36_005121</name>
</gene>
<reference evidence="1 2" key="1">
    <citation type="journal article" date="2021" name="BMC Biol.">
        <title>Horizontally acquired antibacterial genes associated with adaptive radiation of ladybird beetles.</title>
        <authorList>
            <person name="Li H.S."/>
            <person name="Tang X.F."/>
            <person name="Huang Y.H."/>
            <person name="Xu Z.Y."/>
            <person name="Chen M.L."/>
            <person name="Du X.Y."/>
            <person name="Qiu B.Y."/>
            <person name="Chen P.T."/>
            <person name="Zhang W."/>
            <person name="Slipinski A."/>
            <person name="Escalona H.E."/>
            <person name="Waterhouse R.M."/>
            <person name="Zwick A."/>
            <person name="Pang H."/>
        </authorList>
    </citation>
    <scope>NUCLEOTIDE SEQUENCE [LARGE SCALE GENOMIC DNA]</scope>
    <source>
        <strain evidence="1">SYSU2018</strain>
    </source>
</reference>
<dbReference type="EMBL" id="JABFTP020000144">
    <property type="protein sequence ID" value="KAL3281918.1"/>
    <property type="molecule type" value="Genomic_DNA"/>
</dbReference>
<comment type="caution">
    <text evidence="1">The sequence shown here is derived from an EMBL/GenBank/DDBJ whole genome shotgun (WGS) entry which is preliminary data.</text>
</comment>
<evidence type="ECO:0000313" key="2">
    <source>
        <dbReference type="Proteomes" id="UP001516400"/>
    </source>
</evidence>
<sequence>MCSTNNINNHKSLRKCLRDLLPIAKFTNQIVIDQKKSEDCQILSALNKFTTDFQNNNINRSTCFFIINRSVKCFSNLKGLKSKIAKTLARIVENQSGMANRLVLKTIIPNTVKIFRDPHQ</sequence>
<keyword evidence="2" id="KW-1185">Reference proteome</keyword>
<dbReference type="Proteomes" id="UP001516400">
    <property type="component" value="Unassembled WGS sequence"/>
</dbReference>
<dbReference type="AlphaFoldDB" id="A0ABD2NTL6"/>
<proteinExistence type="predicted"/>
<organism evidence="1 2">
    <name type="scientific">Cryptolaemus montrouzieri</name>
    <dbReference type="NCBI Taxonomy" id="559131"/>
    <lineage>
        <taxon>Eukaryota</taxon>
        <taxon>Metazoa</taxon>
        <taxon>Ecdysozoa</taxon>
        <taxon>Arthropoda</taxon>
        <taxon>Hexapoda</taxon>
        <taxon>Insecta</taxon>
        <taxon>Pterygota</taxon>
        <taxon>Neoptera</taxon>
        <taxon>Endopterygota</taxon>
        <taxon>Coleoptera</taxon>
        <taxon>Polyphaga</taxon>
        <taxon>Cucujiformia</taxon>
        <taxon>Coccinelloidea</taxon>
        <taxon>Coccinellidae</taxon>
        <taxon>Scymninae</taxon>
        <taxon>Scymnini</taxon>
        <taxon>Cryptolaemus</taxon>
    </lineage>
</organism>
<name>A0ABD2NTL6_9CUCU</name>
<accession>A0ABD2NTL6</accession>